<dbReference type="Proteomes" id="UP000886860">
    <property type="component" value="Unassembled WGS sequence"/>
</dbReference>
<reference evidence="2" key="1">
    <citation type="submission" date="2020-10" db="EMBL/GenBank/DDBJ databases">
        <authorList>
            <person name="Gilroy R."/>
        </authorList>
    </citation>
    <scope>NUCLEOTIDE SEQUENCE</scope>
    <source>
        <strain evidence="2">CHK123-3438</strain>
    </source>
</reference>
<evidence type="ECO:0000313" key="3">
    <source>
        <dbReference type="Proteomes" id="UP000886860"/>
    </source>
</evidence>
<dbReference type="PANTHER" id="PTHR18964:SF149">
    <property type="entry name" value="BIFUNCTIONAL UDP-N-ACETYLGLUCOSAMINE 2-EPIMERASE_N-ACETYLMANNOSAMINE KINASE"/>
    <property type="match status" value="1"/>
</dbReference>
<comment type="similarity">
    <text evidence="1">Belongs to the ROK (NagC/XylR) family.</text>
</comment>
<dbReference type="SUPFAM" id="SSF53067">
    <property type="entry name" value="Actin-like ATPase domain"/>
    <property type="match status" value="1"/>
</dbReference>
<dbReference type="EMBL" id="DVKS01000224">
    <property type="protein sequence ID" value="HIT43090.1"/>
    <property type="molecule type" value="Genomic_DNA"/>
</dbReference>
<comment type="caution">
    <text evidence="2">The sequence shown here is derived from an EMBL/GenBank/DDBJ whole genome shotgun (WGS) entry which is preliminary data.</text>
</comment>
<organism evidence="2 3">
    <name type="scientific">Candidatus Caccovicinus merdipullorum</name>
    <dbReference type="NCBI Taxonomy" id="2840724"/>
    <lineage>
        <taxon>Bacteria</taxon>
        <taxon>Bacillati</taxon>
        <taxon>Bacillota</taxon>
        <taxon>Clostridia</taxon>
        <taxon>Eubacteriales</taxon>
        <taxon>Candidatus Caccovicinus</taxon>
    </lineage>
</organism>
<reference evidence="2" key="2">
    <citation type="journal article" date="2021" name="PeerJ">
        <title>Extensive microbial diversity within the chicken gut microbiome revealed by metagenomics and culture.</title>
        <authorList>
            <person name="Gilroy R."/>
            <person name="Ravi A."/>
            <person name="Getino M."/>
            <person name="Pursley I."/>
            <person name="Horton D.L."/>
            <person name="Alikhan N.F."/>
            <person name="Baker D."/>
            <person name="Gharbi K."/>
            <person name="Hall N."/>
            <person name="Watson M."/>
            <person name="Adriaenssens E.M."/>
            <person name="Foster-Nyarko E."/>
            <person name="Jarju S."/>
            <person name="Secka A."/>
            <person name="Antonio M."/>
            <person name="Oren A."/>
            <person name="Chaudhuri R.R."/>
            <person name="La Ragione R."/>
            <person name="Hildebrand F."/>
            <person name="Pallen M.J."/>
        </authorList>
    </citation>
    <scope>NUCLEOTIDE SEQUENCE</scope>
    <source>
        <strain evidence="2">CHK123-3438</strain>
    </source>
</reference>
<gene>
    <name evidence="2" type="ORF">IAB60_13520</name>
</gene>
<dbReference type="InterPro" id="IPR043129">
    <property type="entry name" value="ATPase_NBD"/>
</dbReference>
<dbReference type="Pfam" id="PF00480">
    <property type="entry name" value="ROK"/>
    <property type="match status" value="1"/>
</dbReference>
<dbReference type="AlphaFoldDB" id="A0A9D1KGQ2"/>
<dbReference type="Gene3D" id="3.30.420.40">
    <property type="match status" value="2"/>
</dbReference>
<accession>A0A9D1KGQ2</accession>
<dbReference type="InterPro" id="IPR000600">
    <property type="entry name" value="ROK"/>
</dbReference>
<name>A0A9D1KGQ2_9FIRM</name>
<evidence type="ECO:0000256" key="1">
    <source>
        <dbReference type="ARBA" id="ARBA00006479"/>
    </source>
</evidence>
<dbReference type="PANTHER" id="PTHR18964">
    <property type="entry name" value="ROK (REPRESSOR, ORF, KINASE) FAMILY"/>
    <property type="match status" value="1"/>
</dbReference>
<protein>
    <submittedName>
        <fullName evidence="2">ROK family protein</fullName>
    </submittedName>
</protein>
<sequence length="317" mass="33088">MYRIGIDLGGTNIALGIADENKKILHKASEPTNLPRSAESLADAIADLVMGELGKAGISEEEVEAAGIGIPGTVNPVTGVVEYANNFGFVNVPLKDLLQERLPFPLHAANDAKAAAWGEYLAGAGAGCSSMLMITLGTGVGGAMIVNGSCLEGYNYAAGEIGHMVIRQGGKLCTCGRRGCLEAYASASALTEQAREAAEKNPDSLLWQKAGKDPDSINGRLFMDCVKAGDETARKVFDEYLSFLAEGTANLINILQPERVCIGGGLSGAGEALLAPLRKRVSPMLYSRDSERNAQIVAAVLGNDAGIIGAAFWQATD</sequence>
<dbReference type="PROSITE" id="PS01125">
    <property type="entry name" value="ROK"/>
    <property type="match status" value="1"/>
</dbReference>
<dbReference type="InterPro" id="IPR049874">
    <property type="entry name" value="ROK_cs"/>
</dbReference>
<proteinExistence type="inferred from homology"/>
<evidence type="ECO:0000313" key="2">
    <source>
        <dbReference type="EMBL" id="HIT43090.1"/>
    </source>
</evidence>